<gene>
    <name evidence="2" type="ORF">CPLU01_00759</name>
</gene>
<proteinExistence type="predicted"/>
<keyword evidence="3" id="KW-1185">Reference proteome</keyword>
<evidence type="ECO:0000313" key="3">
    <source>
        <dbReference type="Proteomes" id="UP000654918"/>
    </source>
</evidence>
<dbReference type="EMBL" id="WIGO01000004">
    <property type="protein sequence ID" value="KAF6841198.1"/>
    <property type="molecule type" value="Genomic_DNA"/>
</dbReference>
<evidence type="ECO:0000313" key="2">
    <source>
        <dbReference type="EMBL" id="KAF6841198.1"/>
    </source>
</evidence>
<dbReference type="AlphaFoldDB" id="A0A8H6U5B2"/>
<accession>A0A8H6U5B2</accession>
<name>A0A8H6U5B2_9PEZI</name>
<comment type="caution">
    <text evidence="2">The sequence shown here is derived from an EMBL/GenBank/DDBJ whole genome shotgun (WGS) entry which is preliminary data.</text>
</comment>
<evidence type="ECO:0000256" key="1">
    <source>
        <dbReference type="SAM" id="MobiDB-lite"/>
    </source>
</evidence>
<reference evidence="2" key="1">
    <citation type="journal article" date="2020" name="Phytopathology">
        <title>Genome Sequence Resources of Colletotrichum truncatum, C. plurivorum, C. musicola, and C. sojae: Four Species Pathogenic to Soybean (Glycine max).</title>
        <authorList>
            <person name="Rogerio F."/>
            <person name="Boufleur T.R."/>
            <person name="Ciampi-Guillardi M."/>
            <person name="Sukno S.A."/>
            <person name="Thon M.R."/>
            <person name="Massola Junior N.S."/>
            <person name="Baroncelli R."/>
        </authorList>
    </citation>
    <scope>NUCLEOTIDE SEQUENCE</scope>
    <source>
        <strain evidence="2">LFN00145</strain>
    </source>
</reference>
<organism evidence="2 3">
    <name type="scientific">Colletotrichum plurivorum</name>
    <dbReference type="NCBI Taxonomy" id="2175906"/>
    <lineage>
        <taxon>Eukaryota</taxon>
        <taxon>Fungi</taxon>
        <taxon>Dikarya</taxon>
        <taxon>Ascomycota</taxon>
        <taxon>Pezizomycotina</taxon>
        <taxon>Sordariomycetes</taxon>
        <taxon>Hypocreomycetidae</taxon>
        <taxon>Glomerellales</taxon>
        <taxon>Glomerellaceae</taxon>
        <taxon>Colletotrichum</taxon>
        <taxon>Colletotrichum orchidearum species complex</taxon>
    </lineage>
</organism>
<dbReference type="Proteomes" id="UP000654918">
    <property type="component" value="Unassembled WGS sequence"/>
</dbReference>
<sequence length="74" mass="7634">MDHTCSPHLSDQRTFGGAPVSPNEPAIAAQVVRDAAVLSGPFGGGRLSARPGRCSTYAATQRGNTGTKAPRVQK</sequence>
<protein>
    <submittedName>
        <fullName evidence="2">Uncharacterized protein</fullName>
    </submittedName>
</protein>
<feature type="region of interest" description="Disordered" evidence="1">
    <location>
        <begin position="1"/>
        <end position="22"/>
    </location>
</feature>